<dbReference type="InterPro" id="IPR000572">
    <property type="entry name" value="OxRdtase_Mopterin-bd_dom"/>
</dbReference>
<comment type="caution">
    <text evidence="3">The sequence shown here is derived from an EMBL/GenBank/DDBJ whole genome shotgun (WGS) entry which is preliminary data.</text>
</comment>
<organism evidence="3 4">
    <name type="scientific">Eiseniibacteriota bacterium</name>
    <dbReference type="NCBI Taxonomy" id="2212470"/>
    <lineage>
        <taxon>Bacteria</taxon>
        <taxon>Candidatus Eiseniibacteriota</taxon>
    </lineage>
</organism>
<feature type="compositionally biased region" description="Basic and acidic residues" evidence="1">
    <location>
        <begin position="1"/>
        <end position="18"/>
    </location>
</feature>
<evidence type="ECO:0000313" key="4">
    <source>
        <dbReference type="Proteomes" id="UP000320184"/>
    </source>
</evidence>
<name>A0A538SQL1_UNCEI</name>
<feature type="region of interest" description="Disordered" evidence="1">
    <location>
        <begin position="1"/>
        <end position="28"/>
    </location>
</feature>
<dbReference type="SUPFAM" id="SSF56524">
    <property type="entry name" value="Oxidoreductase molybdopterin-binding domain"/>
    <property type="match status" value="1"/>
</dbReference>
<sequence length="202" mass="23735">MDSRPDPADTRESPRQEPRLPPGQILTDKWPVLHHGPVPRVDLAKWDFKVFGLVEHPARWTHEEFRSLPRIRVRSDIHCVTRWSRYDNLWEGVAVREVLRRAAPKPDARHAVIHAEQGYTTNLPVQELLNDDVLLADKHDGADLSPEHGWPLRLVVPRRYFWKSAKWVRAIELVAADRPGFWEENGYHNDADPWKEERFSDW</sequence>
<accession>A0A538SQL1</accession>
<reference evidence="3 4" key="1">
    <citation type="journal article" date="2019" name="Nat. Microbiol.">
        <title>Mediterranean grassland soil C-N compound turnover is dependent on rainfall and depth, and is mediated by genomically divergent microorganisms.</title>
        <authorList>
            <person name="Diamond S."/>
            <person name="Andeer P.F."/>
            <person name="Li Z."/>
            <person name="Crits-Christoph A."/>
            <person name="Burstein D."/>
            <person name="Anantharaman K."/>
            <person name="Lane K.R."/>
            <person name="Thomas B.C."/>
            <person name="Pan C."/>
            <person name="Northen T.R."/>
            <person name="Banfield J.F."/>
        </authorList>
    </citation>
    <scope>NUCLEOTIDE SEQUENCE [LARGE SCALE GENOMIC DNA]</scope>
    <source>
        <strain evidence="3">WS_3</strain>
    </source>
</reference>
<protein>
    <submittedName>
        <fullName evidence="3">Sulfite oxidase-like oxidoreductase</fullName>
    </submittedName>
</protein>
<feature type="domain" description="Oxidoreductase molybdopterin-binding" evidence="2">
    <location>
        <begin position="35"/>
        <end position="182"/>
    </location>
</feature>
<evidence type="ECO:0000313" key="3">
    <source>
        <dbReference type="EMBL" id="TMQ53670.1"/>
    </source>
</evidence>
<dbReference type="Gene3D" id="3.90.420.10">
    <property type="entry name" value="Oxidoreductase, molybdopterin-binding domain"/>
    <property type="match status" value="1"/>
</dbReference>
<dbReference type="CDD" id="cd02109">
    <property type="entry name" value="arch_bact_SO_family_Moco"/>
    <property type="match status" value="1"/>
</dbReference>
<dbReference type="Pfam" id="PF00174">
    <property type="entry name" value="Oxidored_molyb"/>
    <property type="match status" value="1"/>
</dbReference>
<evidence type="ECO:0000256" key="1">
    <source>
        <dbReference type="SAM" id="MobiDB-lite"/>
    </source>
</evidence>
<gene>
    <name evidence="3" type="ORF">E6K73_00980</name>
</gene>
<dbReference type="Proteomes" id="UP000320184">
    <property type="component" value="Unassembled WGS sequence"/>
</dbReference>
<dbReference type="PANTHER" id="PTHR43032:SF4">
    <property type="entry name" value="OXIDOREDUCTASE MOLYBDOPTERIN-BINDING DOMAIN-CONTAINING PROTEIN"/>
    <property type="match status" value="1"/>
</dbReference>
<dbReference type="AlphaFoldDB" id="A0A538SQL1"/>
<evidence type="ECO:0000259" key="2">
    <source>
        <dbReference type="Pfam" id="PF00174"/>
    </source>
</evidence>
<dbReference type="PANTHER" id="PTHR43032">
    <property type="entry name" value="PROTEIN-METHIONINE-SULFOXIDE REDUCTASE"/>
    <property type="match status" value="1"/>
</dbReference>
<dbReference type="EMBL" id="VBOT01000012">
    <property type="protein sequence ID" value="TMQ53670.1"/>
    <property type="molecule type" value="Genomic_DNA"/>
</dbReference>
<proteinExistence type="predicted"/>
<dbReference type="InterPro" id="IPR036374">
    <property type="entry name" value="OxRdtase_Mopterin-bd_sf"/>
</dbReference>